<name>A0A9Q9B7P5_9PEZI</name>
<dbReference type="Proteomes" id="UP001056384">
    <property type="component" value="Chromosome 10"/>
</dbReference>
<evidence type="ECO:0000313" key="1">
    <source>
        <dbReference type="EMBL" id="USW57911.1"/>
    </source>
</evidence>
<protein>
    <submittedName>
        <fullName evidence="1">Uncharacterized protein</fullName>
    </submittedName>
</protein>
<dbReference type="AlphaFoldDB" id="A0A9Q9B7P5"/>
<sequence length="153" mass="16857">MIRDRTGRIAVERAGSWQPDEVETLIRLSQAGLTPGQIATQLDRSRLAVWSKLRRGKVAQAIGQSKVERWDDVEKASLRTLAEDGCSAEDIAQKLKRSLAAVQRMLLREKSKVARYSNDTKDNTTSHNALVGGMGGFGIQVLMSRRISHGASL</sequence>
<organism evidence="1 2">
    <name type="scientific">Septoria linicola</name>
    <dbReference type="NCBI Taxonomy" id="215465"/>
    <lineage>
        <taxon>Eukaryota</taxon>
        <taxon>Fungi</taxon>
        <taxon>Dikarya</taxon>
        <taxon>Ascomycota</taxon>
        <taxon>Pezizomycotina</taxon>
        <taxon>Dothideomycetes</taxon>
        <taxon>Dothideomycetidae</taxon>
        <taxon>Mycosphaerellales</taxon>
        <taxon>Mycosphaerellaceae</taxon>
        <taxon>Septoria</taxon>
    </lineage>
</organism>
<proteinExistence type="predicted"/>
<dbReference type="EMBL" id="CP099427">
    <property type="protein sequence ID" value="USW57911.1"/>
    <property type="molecule type" value="Genomic_DNA"/>
</dbReference>
<reference evidence="1" key="1">
    <citation type="submission" date="2022-06" db="EMBL/GenBank/DDBJ databases">
        <title>Complete genome sequences of two strains of the flax pathogen Septoria linicola.</title>
        <authorList>
            <person name="Lapalu N."/>
            <person name="Simon A."/>
            <person name="Demenou B."/>
            <person name="Paumier D."/>
            <person name="Guillot M.-P."/>
            <person name="Gout L."/>
            <person name="Valade R."/>
        </authorList>
    </citation>
    <scope>NUCLEOTIDE SEQUENCE</scope>
    <source>
        <strain evidence="1">SE15195</strain>
    </source>
</reference>
<evidence type="ECO:0000313" key="2">
    <source>
        <dbReference type="Proteomes" id="UP001056384"/>
    </source>
</evidence>
<keyword evidence="2" id="KW-1185">Reference proteome</keyword>
<gene>
    <name evidence="1" type="ORF">Slin15195_G112300</name>
</gene>
<accession>A0A9Q9B7P5</accession>